<protein>
    <submittedName>
        <fullName evidence="2">Nitroreductase domain-containing protein</fullName>
    </submittedName>
</protein>
<accession>A0AC35EQK3</accession>
<dbReference type="Proteomes" id="UP000887580">
    <property type="component" value="Unplaced"/>
</dbReference>
<organism evidence="1 2">
    <name type="scientific">Panagrolaimus sp. PS1159</name>
    <dbReference type="NCBI Taxonomy" id="55785"/>
    <lineage>
        <taxon>Eukaryota</taxon>
        <taxon>Metazoa</taxon>
        <taxon>Ecdysozoa</taxon>
        <taxon>Nematoda</taxon>
        <taxon>Chromadorea</taxon>
        <taxon>Rhabditida</taxon>
        <taxon>Tylenchina</taxon>
        <taxon>Panagrolaimomorpha</taxon>
        <taxon>Panagrolaimoidea</taxon>
        <taxon>Panagrolaimidae</taxon>
        <taxon>Panagrolaimus</taxon>
    </lineage>
</organism>
<name>A0AC35EQK3_9BILA</name>
<evidence type="ECO:0000313" key="2">
    <source>
        <dbReference type="WBParaSite" id="PS1159_v2.g10025.t1"/>
    </source>
</evidence>
<sequence>MGYVKHFIASIEVWHLNVFSTVVVILFVYIQFRSMFIARPRPKQIQHESFNQKEAKQKEFADKQVGDSIDVVDDHDDEFHAVKEIPYRGPSYSEEDMWKRSQLFYESMKLRRSVRCFSNKTIPIKIIQNIIKTAGTGPSGANLQPWTFCVVSNDSLKARIREIVEAEEQINYSRRQNGSEMGFGCNTFAFMKHTYQMLEDGKRQPTYYNEISTCIATGILLTAIHNVGLTTVVTTPLNAGTQIRDLLQRPKNEKVVLLLPVGYPADNTHMEIFVITEHFLKYLN</sequence>
<evidence type="ECO:0000313" key="1">
    <source>
        <dbReference type="Proteomes" id="UP000887580"/>
    </source>
</evidence>
<reference evidence="2" key="1">
    <citation type="submission" date="2022-11" db="UniProtKB">
        <authorList>
            <consortium name="WormBaseParasite"/>
        </authorList>
    </citation>
    <scope>IDENTIFICATION</scope>
</reference>
<dbReference type="WBParaSite" id="PS1159_v2.g10025.t1">
    <property type="protein sequence ID" value="PS1159_v2.g10025.t1"/>
    <property type="gene ID" value="PS1159_v2.g10025"/>
</dbReference>
<proteinExistence type="predicted"/>